<organism evidence="18 19">
    <name type="scientific">[Candida] railenensis</name>
    <dbReference type="NCBI Taxonomy" id="45579"/>
    <lineage>
        <taxon>Eukaryota</taxon>
        <taxon>Fungi</taxon>
        <taxon>Dikarya</taxon>
        <taxon>Ascomycota</taxon>
        <taxon>Saccharomycotina</taxon>
        <taxon>Pichiomycetes</taxon>
        <taxon>Debaryomycetaceae</taxon>
        <taxon>Kurtzmaniella</taxon>
    </lineage>
</organism>
<evidence type="ECO:0000256" key="6">
    <source>
        <dbReference type="ARBA" id="ARBA00022490"/>
    </source>
</evidence>
<comment type="subcellular location">
    <subcellularLocation>
        <location evidence="4 16">Cytoplasm</location>
    </subcellularLocation>
    <subcellularLocation>
        <location evidence="3">Nucleus</location>
    </subcellularLocation>
</comment>
<feature type="active site" description="Proton donor" evidence="13">
    <location>
        <position position="399"/>
    </location>
</feature>
<comment type="cofactor">
    <cofactor evidence="15 16">
        <name>Zn(2+)</name>
        <dbReference type="ChEBI" id="CHEBI:29105"/>
    </cofactor>
    <text evidence="15 16">Binds 1 zinc ion per subunit.</text>
</comment>
<evidence type="ECO:0000256" key="15">
    <source>
        <dbReference type="PIRSR" id="PIRSR612777-3"/>
    </source>
</evidence>
<keyword evidence="19" id="KW-1185">Reference proteome</keyword>
<dbReference type="PRINTS" id="PR00756">
    <property type="entry name" value="ALADIPTASE"/>
</dbReference>
<sequence>MFGTKLKTLIESKRPKVSPEIDPSTLSNYENFTITDATSLEFNIDFDSQTVSGVVEYSLKSQEPSEIILDTSFLVVSKVEINGEDVPDFKVLPRKEPLGAPLVIPNKSFTEFKLKIEFSTTQDCTAIQFLNKEATDGKMAPYLFSQCQPIHARSMVPCFDTPAVKSTYKMKCTSPYPSLMSGRPDPKNFNEEANDDTGLKTYYFDQPIPIPAYLIALASGDITKAPIGPRSHVYCEPKNIDSCQYEFENDMESFLQTAEKLVFPYEWDQYDALVLPSSFPYGGMENPNVTFATPTLISGDRENVDVIAHELAHSWSGNLVTNCSWEHFWLNEGWTVYLERRIQGNIHGESTRHFSAIIGWNDLENGIAAMGDSAKRYSTLVQDMKDRCDPDDAFSTVPYEKGSSLLFHIEQVVGGKAVFDPFIPHYFNTFKYKSLDTYQFLDTLYAFFKDQASALDTIDWETWLYKPGMPPVKPFSDTSLADQCYDLADKWYSTIIAGESITATFKASDIASFTSNQSVVFLDTLVALNKREDFYWKDHLSQLKEMSKIYETYSESKNAEVLFRWYVVQITGENKDFYDLLGEWLGTVGRMKYVRPGFTLLNQVDRERAVKYFHEFESGYHPICRAMVKKDLNL</sequence>
<evidence type="ECO:0000256" key="9">
    <source>
        <dbReference type="ARBA" id="ARBA00022801"/>
    </source>
</evidence>
<gene>
    <name evidence="18" type="ORF">CLIB1423_06S06986</name>
</gene>
<comment type="similarity">
    <text evidence="5 16">Belongs to the peptidase M1 family.</text>
</comment>
<evidence type="ECO:0000256" key="8">
    <source>
        <dbReference type="ARBA" id="ARBA00022723"/>
    </source>
</evidence>
<dbReference type="OrthoDB" id="79562at2759"/>
<dbReference type="InterPro" id="IPR014782">
    <property type="entry name" value="Peptidase_M1_dom"/>
</dbReference>
<dbReference type="FunFam" id="1.10.390.10:FF:000009">
    <property type="entry name" value="Leukotriene A(4) hydrolase"/>
    <property type="match status" value="1"/>
</dbReference>
<keyword evidence="18" id="KW-0031">Aminopeptidase</keyword>
<evidence type="ECO:0000256" key="4">
    <source>
        <dbReference type="ARBA" id="ARBA00004496"/>
    </source>
</evidence>
<dbReference type="Pfam" id="PF09127">
    <property type="entry name" value="Leuk-A4-hydro_C"/>
    <property type="match status" value="1"/>
</dbReference>
<evidence type="ECO:0000313" key="18">
    <source>
        <dbReference type="EMBL" id="CAH2352462.1"/>
    </source>
</evidence>
<evidence type="ECO:0000256" key="14">
    <source>
        <dbReference type="PIRSR" id="PIRSR612777-2"/>
    </source>
</evidence>
<comment type="catalytic activity">
    <reaction evidence="1 16">
        <text>an epoxide + H2O = an ethanediol</text>
        <dbReference type="Rhea" id="RHEA:19037"/>
        <dbReference type="ChEBI" id="CHEBI:15377"/>
        <dbReference type="ChEBI" id="CHEBI:32955"/>
        <dbReference type="ChEBI" id="CHEBI:140594"/>
        <dbReference type="EC" id="3.3.2.10"/>
    </reaction>
</comment>
<dbReference type="EMBL" id="CAKXYY010000006">
    <property type="protein sequence ID" value="CAH2352462.1"/>
    <property type="molecule type" value="Genomic_DNA"/>
</dbReference>
<dbReference type="FunFam" id="1.25.40.320:FF:000001">
    <property type="entry name" value="Leukotriene A(4) hydrolase"/>
    <property type="match status" value="1"/>
</dbReference>
<dbReference type="InterPro" id="IPR016024">
    <property type="entry name" value="ARM-type_fold"/>
</dbReference>
<dbReference type="InterPro" id="IPR015211">
    <property type="entry name" value="Peptidase_M1_C"/>
</dbReference>
<dbReference type="InterPro" id="IPR027268">
    <property type="entry name" value="Peptidase_M4/M1_CTD_sf"/>
</dbReference>
<protein>
    <recommendedName>
        <fullName evidence="16">Leukotriene A(4) hydrolase</fullName>
        <shortName evidence="16">LTA-4 hydrolase</shortName>
        <ecNumber evidence="16">3.3.2.10</ecNumber>
        <ecNumber evidence="16">3.4.11.-</ecNumber>
    </recommendedName>
</protein>
<evidence type="ECO:0000256" key="5">
    <source>
        <dbReference type="ARBA" id="ARBA00010136"/>
    </source>
</evidence>
<dbReference type="Gene3D" id="1.25.40.320">
    <property type="entry name" value="Peptidase M1, leukotriene A4 hydrolase/aminopeptidase C-terminal domain"/>
    <property type="match status" value="1"/>
</dbReference>
<dbReference type="PANTHER" id="PTHR45726:SF3">
    <property type="entry name" value="LEUKOTRIENE A-4 HYDROLASE"/>
    <property type="match status" value="1"/>
</dbReference>
<dbReference type="InterPro" id="IPR034015">
    <property type="entry name" value="M1_LTA4H"/>
</dbReference>
<feature type="binding site" evidence="15">
    <location>
        <position position="313"/>
    </location>
    <ligand>
        <name>Zn(2+)</name>
        <dbReference type="ChEBI" id="CHEBI:29105"/>
        <note>catalytic</note>
    </ligand>
</feature>
<dbReference type="Gene3D" id="3.30.2010.30">
    <property type="match status" value="1"/>
</dbReference>
<proteinExistence type="inferred from homology"/>
<dbReference type="CDD" id="cd09599">
    <property type="entry name" value="M1_LTA4H"/>
    <property type="match status" value="1"/>
</dbReference>
<evidence type="ECO:0000256" key="10">
    <source>
        <dbReference type="ARBA" id="ARBA00022833"/>
    </source>
</evidence>
<dbReference type="Pfam" id="PF17900">
    <property type="entry name" value="Peptidase_M1_N"/>
    <property type="match status" value="1"/>
</dbReference>
<dbReference type="SUPFAM" id="SSF48371">
    <property type="entry name" value="ARM repeat"/>
    <property type="match status" value="1"/>
</dbReference>
<keyword evidence="12" id="KW-0539">Nucleus</keyword>
<dbReference type="GO" id="GO:0005634">
    <property type="term" value="C:nucleus"/>
    <property type="evidence" value="ECO:0007669"/>
    <property type="project" value="UniProtKB-SubCell"/>
</dbReference>
<dbReference type="SUPFAM" id="SSF55486">
    <property type="entry name" value="Metalloproteases ('zincins'), catalytic domain"/>
    <property type="match status" value="1"/>
</dbReference>
<reference evidence="18" key="1">
    <citation type="submission" date="2022-03" db="EMBL/GenBank/DDBJ databases">
        <authorList>
            <person name="Legras J.-L."/>
            <person name="Devillers H."/>
            <person name="Grondin C."/>
        </authorList>
    </citation>
    <scope>NUCLEOTIDE SEQUENCE</scope>
    <source>
        <strain evidence="18">CLIB 1423</strain>
    </source>
</reference>
<dbReference type="InterPro" id="IPR001930">
    <property type="entry name" value="Peptidase_M1"/>
</dbReference>
<dbReference type="AlphaFoldDB" id="A0A9P0VYD7"/>
<dbReference type="InterPro" id="IPR045357">
    <property type="entry name" value="Aminopeptidase_N-like_N"/>
</dbReference>
<dbReference type="GO" id="GO:0006508">
    <property type="term" value="P:proteolysis"/>
    <property type="evidence" value="ECO:0007669"/>
    <property type="project" value="UniProtKB-KW"/>
</dbReference>
<feature type="active site" description="Proton acceptor" evidence="13">
    <location>
        <position position="310"/>
    </location>
</feature>
<dbReference type="GO" id="GO:0005829">
    <property type="term" value="C:cytosol"/>
    <property type="evidence" value="ECO:0007669"/>
    <property type="project" value="TreeGrafter"/>
</dbReference>
<keyword evidence="7 16" id="KW-0645">Protease</keyword>
<comment type="function">
    <text evidence="2">Aminopeptidase that preferentially cleaves di- and tripeptides. Also has low epoxide hydrolase activity (in vitro). Can hydrolyze the epoxide leukotriene LTA(4) but it forms preferentially 5,6-dihydroxy-7,9,11,14-eicosatetraenoic acid rather than the cytokine leukotriene B(4) as the product compared to the homologous mammalian enzyme (in vitro).</text>
</comment>
<dbReference type="Proteomes" id="UP000837801">
    <property type="component" value="Unassembled WGS sequence"/>
</dbReference>
<evidence type="ECO:0000256" key="12">
    <source>
        <dbReference type="ARBA" id="ARBA00023242"/>
    </source>
</evidence>
<keyword evidence="9 16" id="KW-0378">Hydrolase</keyword>
<dbReference type="SUPFAM" id="SSF63737">
    <property type="entry name" value="Leukotriene A4 hydrolase N-terminal domain"/>
    <property type="match status" value="1"/>
</dbReference>
<dbReference type="PANTHER" id="PTHR45726">
    <property type="entry name" value="LEUKOTRIENE A-4 HYDROLASE"/>
    <property type="match status" value="1"/>
</dbReference>
<accession>A0A9P0VYD7</accession>
<keyword evidence="10 15" id="KW-0862">Zinc</keyword>
<comment type="caution">
    <text evidence="18">The sequence shown here is derived from an EMBL/GenBank/DDBJ whole genome shotgun (WGS) entry which is preliminary data.</text>
</comment>
<evidence type="ECO:0000256" key="3">
    <source>
        <dbReference type="ARBA" id="ARBA00004123"/>
    </source>
</evidence>
<dbReference type="InterPro" id="IPR042097">
    <property type="entry name" value="Aminopeptidase_N-like_N_sf"/>
</dbReference>
<evidence type="ECO:0000256" key="16">
    <source>
        <dbReference type="RuleBase" id="RU361141"/>
    </source>
</evidence>
<evidence type="ECO:0000256" key="2">
    <source>
        <dbReference type="ARBA" id="ARBA00002142"/>
    </source>
</evidence>
<dbReference type="EC" id="3.3.2.10" evidence="16"/>
<dbReference type="GO" id="GO:0004177">
    <property type="term" value="F:aminopeptidase activity"/>
    <property type="evidence" value="ECO:0007669"/>
    <property type="project" value="UniProtKB-KW"/>
</dbReference>
<evidence type="ECO:0000256" key="7">
    <source>
        <dbReference type="ARBA" id="ARBA00022670"/>
    </source>
</evidence>
<dbReference type="FunFam" id="2.60.40.1730:FF:000004">
    <property type="entry name" value="Leukotriene A(4) hydrolase"/>
    <property type="match status" value="1"/>
</dbReference>
<dbReference type="Pfam" id="PF01433">
    <property type="entry name" value="Peptidase_M1"/>
    <property type="match status" value="1"/>
</dbReference>
<dbReference type="InterPro" id="IPR038502">
    <property type="entry name" value="M1_LTA-4_hydro/amino_C_sf"/>
</dbReference>
<evidence type="ECO:0000256" key="13">
    <source>
        <dbReference type="PIRSR" id="PIRSR612777-1"/>
    </source>
</evidence>
<feature type="binding site" evidence="14">
    <location>
        <begin position="146"/>
        <end position="148"/>
    </location>
    <ligand>
        <name>a peptide</name>
        <dbReference type="ChEBI" id="CHEBI:60466"/>
    </ligand>
</feature>
<evidence type="ECO:0000259" key="17">
    <source>
        <dbReference type="SMART" id="SM01263"/>
    </source>
</evidence>
<dbReference type="Gene3D" id="1.10.390.10">
    <property type="entry name" value="Neutral Protease Domain 2"/>
    <property type="match status" value="1"/>
</dbReference>
<dbReference type="FunFam" id="3.30.2010.30:FF:000001">
    <property type="entry name" value="Leukotriene A(4) hydrolase"/>
    <property type="match status" value="1"/>
</dbReference>
<feature type="domain" description="Peptidase M1 leukotriene A4 hydrolase/aminopeptidase C-terminal" evidence="17">
    <location>
        <begin position="479"/>
        <end position="632"/>
    </location>
</feature>
<dbReference type="NCBIfam" id="TIGR02411">
    <property type="entry name" value="leuko_A4_hydro"/>
    <property type="match status" value="1"/>
</dbReference>
<evidence type="ECO:0000313" key="19">
    <source>
        <dbReference type="Proteomes" id="UP000837801"/>
    </source>
</evidence>
<feature type="binding site" evidence="15">
    <location>
        <position position="309"/>
    </location>
    <ligand>
        <name>Zn(2+)</name>
        <dbReference type="ChEBI" id="CHEBI:29105"/>
        <note>catalytic</note>
    </ligand>
</feature>
<feature type="binding site" evidence="14">
    <location>
        <begin position="280"/>
        <end position="285"/>
    </location>
    <ligand>
        <name>a peptide</name>
        <dbReference type="ChEBI" id="CHEBI:60466"/>
    </ligand>
</feature>
<feature type="binding site" evidence="15">
    <location>
        <position position="332"/>
    </location>
    <ligand>
        <name>Zn(2+)</name>
        <dbReference type="ChEBI" id="CHEBI:29105"/>
        <note>catalytic</note>
    </ligand>
</feature>
<evidence type="ECO:0000256" key="1">
    <source>
        <dbReference type="ARBA" id="ARBA00001268"/>
    </source>
</evidence>
<dbReference type="InterPro" id="IPR012777">
    <property type="entry name" value="LTA4H"/>
</dbReference>
<dbReference type="SMART" id="SM01263">
    <property type="entry name" value="Leuk-A4-hydro_C"/>
    <property type="match status" value="1"/>
</dbReference>
<dbReference type="Gene3D" id="2.60.40.1730">
    <property type="entry name" value="tricorn interacting facor f3 domain"/>
    <property type="match status" value="1"/>
</dbReference>
<keyword evidence="8 15" id="KW-0479">Metal-binding</keyword>
<dbReference type="GO" id="GO:0004301">
    <property type="term" value="F:epoxide hydrolase activity"/>
    <property type="evidence" value="ECO:0007669"/>
    <property type="project" value="UniProtKB-EC"/>
</dbReference>
<keyword evidence="11 16" id="KW-0482">Metalloprotease</keyword>
<name>A0A9P0VYD7_9ASCO</name>
<dbReference type="GO" id="GO:0008270">
    <property type="term" value="F:zinc ion binding"/>
    <property type="evidence" value="ECO:0007669"/>
    <property type="project" value="InterPro"/>
</dbReference>
<dbReference type="InterPro" id="IPR049980">
    <property type="entry name" value="LTA4H_cat"/>
</dbReference>
<keyword evidence="6 16" id="KW-0963">Cytoplasm</keyword>
<dbReference type="GO" id="GO:0008237">
    <property type="term" value="F:metallopeptidase activity"/>
    <property type="evidence" value="ECO:0007669"/>
    <property type="project" value="UniProtKB-KW"/>
</dbReference>
<dbReference type="EC" id="3.4.11.-" evidence="16"/>
<feature type="binding site" evidence="14">
    <location>
        <begin position="590"/>
        <end position="592"/>
    </location>
    <ligand>
        <name>a peptide</name>
        <dbReference type="ChEBI" id="CHEBI:60466"/>
    </ligand>
</feature>
<evidence type="ECO:0000256" key="11">
    <source>
        <dbReference type="ARBA" id="ARBA00023049"/>
    </source>
</evidence>